<keyword evidence="9" id="KW-0275">Fatty acid biosynthesis</keyword>
<keyword evidence="5" id="KW-0444">Lipid biosynthesis</keyword>
<evidence type="ECO:0000256" key="12">
    <source>
        <dbReference type="ARBA" id="ARBA00057449"/>
    </source>
</evidence>
<feature type="domain" description="Beta-ketoacyl-[acyl-carrier-protein] synthase III C-terminal" evidence="13">
    <location>
        <begin position="206"/>
        <end position="294"/>
    </location>
</feature>
<dbReference type="EC" id="2.3.1.180" evidence="3"/>
<dbReference type="PANTHER" id="PTHR34069:SF2">
    <property type="entry name" value="BETA-KETOACYL-[ACYL-CARRIER-PROTEIN] SYNTHASE III"/>
    <property type="match status" value="1"/>
</dbReference>
<comment type="pathway">
    <text evidence="1">Lipid metabolism; fatty acid biosynthesis.</text>
</comment>
<dbReference type="InterPro" id="IPR013751">
    <property type="entry name" value="ACP_syn_III_N"/>
</dbReference>
<evidence type="ECO:0000259" key="14">
    <source>
        <dbReference type="Pfam" id="PF08545"/>
    </source>
</evidence>
<dbReference type="Gene3D" id="3.40.47.10">
    <property type="match status" value="1"/>
</dbReference>
<keyword evidence="10" id="KW-0012">Acyltransferase</keyword>
<evidence type="ECO:0000313" key="15">
    <source>
        <dbReference type="EMBL" id="CAI8029281.1"/>
    </source>
</evidence>
<evidence type="ECO:0000256" key="8">
    <source>
        <dbReference type="ARBA" id="ARBA00023098"/>
    </source>
</evidence>
<dbReference type="NCBIfam" id="TIGR00747">
    <property type="entry name" value="fabH"/>
    <property type="match status" value="1"/>
</dbReference>
<reference evidence="15" key="1">
    <citation type="submission" date="2023-03" db="EMBL/GenBank/DDBJ databases">
        <authorList>
            <person name="Steffen K."/>
            <person name="Cardenas P."/>
        </authorList>
    </citation>
    <scope>NUCLEOTIDE SEQUENCE</scope>
</reference>
<evidence type="ECO:0000256" key="11">
    <source>
        <dbReference type="ARBA" id="ARBA00052419"/>
    </source>
</evidence>
<dbReference type="GO" id="GO:0044550">
    <property type="term" value="P:secondary metabolite biosynthetic process"/>
    <property type="evidence" value="ECO:0007669"/>
    <property type="project" value="TreeGrafter"/>
</dbReference>
<dbReference type="InterPro" id="IPR004655">
    <property type="entry name" value="FabH"/>
</dbReference>
<dbReference type="Pfam" id="PF08545">
    <property type="entry name" value="ACP_syn_III"/>
    <property type="match status" value="1"/>
</dbReference>
<dbReference type="EMBL" id="CASHTH010002395">
    <property type="protein sequence ID" value="CAI8029281.1"/>
    <property type="molecule type" value="Genomic_DNA"/>
</dbReference>
<comment type="catalytic activity">
    <reaction evidence="11">
        <text>malonyl-[ACP] + acetyl-CoA + H(+) = 3-oxobutanoyl-[ACP] + CO2 + CoA</text>
        <dbReference type="Rhea" id="RHEA:12080"/>
        <dbReference type="Rhea" id="RHEA-COMP:9623"/>
        <dbReference type="Rhea" id="RHEA-COMP:9625"/>
        <dbReference type="ChEBI" id="CHEBI:15378"/>
        <dbReference type="ChEBI" id="CHEBI:16526"/>
        <dbReference type="ChEBI" id="CHEBI:57287"/>
        <dbReference type="ChEBI" id="CHEBI:57288"/>
        <dbReference type="ChEBI" id="CHEBI:78449"/>
        <dbReference type="ChEBI" id="CHEBI:78450"/>
        <dbReference type="EC" id="2.3.1.180"/>
    </reaction>
</comment>
<dbReference type="GO" id="GO:0033818">
    <property type="term" value="F:beta-ketoacyl-acyl-carrier-protein synthase III activity"/>
    <property type="evidence" value="ECO:0007669"/>
    <property type="project" value="UniProtKB-EC"/>
</dbReference>
<comment type="similarity">
    <text evidence="2">Belongs to the thiolase-like superfamily. FabH family.</text>
</comment>
<accession>A0AA35SIH2</accession>
<evidence type="ECO:0000256" key="5">
    <source>
        <dbReference type="ARBA" id="ARBA00022516"/>
    </source>
</evidence>
<evidence type="ECO:0000256" key="10">
    <source>
        <dbReference type="ARBA" id="ARBA00023315"/>
    </source>
</evidence>
<evidence type="ECO:0000313" key="16">
    <source>
        <dbReference type="Proteomes" id="UP001174909"/>
    </source>
</evidence>
<evidence type="ECO:0000259" key="13">
    <source>
        <dbReference type="Pfam" id="PF08541"/>
    </source>
</evidence>
<evidence type="ECO:0000256" key="1">
    <source>
        <dbReference type="ARBA" id="ARBA00005194"/>
    </source>
</evidence>
<keyword evidence="8" id="KW-0443">Lipid metabolism</keyword>
<dbReference type="GO" id="GO:0006633">
    <property type="term" value="P:fatty acid biosynthetic process"/>
    <property type="evidence" value="ECO:0007669"/>
    <property type="project" value="UniProtKB-KW"/>
</dbReference>
<keyword evidence="7" id="KW-0276">Fatty acid metabolism</keyword>
<comment type="caution">
    <text evidence="15">The sequence shown here is derived from an EMBL/GenBank/DDBJ whole genome shotgun (WGS) entry which is preliminary data.</text>
</comment>
<evidence type="ECO:0000256" key="3">
    <source>
        <dbReference type="ARBA" id="ARBA00012333"/>
    </source>
</evidence>
<keyword evidence="16" id="KW-1185">Reference proteome</keyword>
<feature type="domain" description="Beta-ketoacyl-[acyl-carrier-protein] synthase III N-terminal" evidence="14">
    <location>
        <begin position="82"/>
        <end position="160"/>
    </location>
</feature>
<protein>
    <recommendedName>
        <fullName evidence="3">beta-ketoacyl-[acyl-carrier-protein] synthase III</fullName>
        <ecNumber evidence="3">2.3.1.180</ecNumber>
    </recommendedName>
</protein>
<gene>
    <name evidence="15" type="ORF">GBAR_LOCUS16638</name>
</gene>
<dbReference type="PANTHER" id="PTHR34069">
    <property type="entry name" value="3-OXOACYL-[ACYL-CARRIER-PROTEIN] SYNTHASE 3"/>
    <property type="match status" value="1"/>
</dbReference>
<evidence type="ECO:0000256" key="9">
    <source>
        <dbReference type="ARBA" id="ARBA00023160"/>
    </source>
</evidence>
<dbReference type="InterPro" id="IPR013747">
    <property type="entry name" value="ACP_syn_III_C"/>
</dbReference>
<comment type="function">
    <text evidence="12">Catalyzes the condensation reaction of fatty acid synthesis by the addition to an acyl acceptor of two carbons from malonyl-ACP. KAS III catalyzes the first condensation reaction which initiates fatty acid synthesis and may therefore play a role in governing the total rate of fatty acid production. Possesses both acetoacetyl-ACP synthase and acetyl transacylase activities.</text>
</comment>
<keyword evidence="4" id="KW-0963">Cytoplasm</keyword>
<organism evidence="15 16">
    <name type="scientific">Geodia barretti</name>
    <name type="common">Barrett's horny sponge</name>
    <dbReference type="NCBI Taxonomy" id="519541"/>
    <lineage>
        <taxon>Eukaryota</taxon>
        <taxon>Metazoa</taxon>
        <taxon>Porifera</taxon>
        <taxon>Demospongiae</taxon>
        <taxon>Heteroscleromorpha</taxon>
        <taxon>Tetractinellida</taxon>
        <taxon>Astrophorina</taxon>
        <taxon>Geodiidae</taxon>
        <taxon>Geodia</taxon>
    </lineage>
</organism>
<evidence type="ECO:0000256" key="7">
    <source>
        <dbReference type="ARBA" id="ARBA00022832"/>
    </source>
</evidence>
<dbReference type="FunFam" id="3.40.47.10:FF:000004">
    <property type="entry name" value="3-oxoacyl-[acyl-carrier-protein] synthase 3"/>
    <property type="match status" value="1"/>
</dbReference>
<keyword evidence="6" id="KW-0808">Transferase</keyword>
<dbReference type="Proteomes" id="UP001174909">
    <property type="component" value="Unassembled WGS sequence"/>
</dbReference>
<dbReference type="Pfam" id="PF08541">
    <property type="entry name" value="ACP_syn_III_C"/>
    <property type="match status" value="1"/>
</dbReference>
<evidence type="ECO:0000256" key="2">
    <source>
        <dbReference type="ARBA" id="ARBA00008642"/>
    </source>
</evidence>
<dbReference type="AlphaFoldDB" id="A0AA35SIH2"/>
<dbReference type="NCBIfam" id="NF006829">
    <property type="entry name" value="PRK09352.1"/>
    <property type="match status" value="1"/>
</dbReference>
<name>A0AA35SIH2_GEOBA</name>
<dbReference type="SUPFAM" id="SSF53901">
    <property type="entry name" value="Thiolase-like"/>
    <property type="match status" value="1"/>
</dbReference>
<proteinExistence type="inferred from homology"/>
<dbReference type="CDD" id="cd00830">
    <property type="entry name" value="KAS_III"/>
    <property type="match status" value="1"/>
</dbReference>
<evidence type="ECO:0000256" key="4">
    <source>
        <dbReference type="ARBA" id="ARBA00022490"/>
    </source>
</evidence>
<dbReference type="HAMAP" id="MF_01815">
    <property type="entry name" value="FabH"/>
    <property type="match status" value="1"/>
</dbReference>
<sequence>MVDTSDEWIRQRTGISERRIAEDDVATSDLCIHAARWAIKNAHIDPLDIEMILVATVTPDRFFPSTACYVQKGIGAKNAAAMDISAACAGFLYGLDLADGLIRSGRYNTILVVGGEIFNKIVDWNDRNTCVLFGDGAGAAVVQATDESKGILASYIGSDGDYADVDLLGIPAGGSRMPKLDKIQMNGREVFKLGVRLMPEAAQRVLRQANVSVEDIDLLIPHQANLRIIEAVGDRLGMPREKVYINVDKYGNTSAATVIIALDEAIREGRAKPGDLLLLVTFGAGLTWGSTLLRL</sequence>
<evidence type="ECO:0000256" key="6">
    <source>
        <dbReference type="ARBA" id="ARBA00022679"/>
    </source>
</evidence>
<dbReference type="GO" id="GO:0004315">
    <property type="term" value="F:3-oxoacyl-[acyl-carrier-protein] synthase activity"/>
    <property type="evidence" value="ECO:0007669"/>
    <property type="project" value="InterPro"/>
</dbReference>
<dbReference type="InterPro" id="IPR016039">
    <property type="entry name" value="Thiolase-like"/>
</dbReference>